<feature type="chain" id="PRO_5014682927" description="SGNH/GDSL hydrolase family protein" evidence="1">
    <location>
        <begin position="26"/>
        <end position="332"/>
    </location>
</feature>
<evidence type="ECO:0000313" key="2">
    <source>
        <dbReference type="EMBL" id="PJF30262.1"/>
    </source>
</evidence>
<protein>
    <recommendedName>
        <fullName evidence="4">SGNH/GDSL hydrolase family protein</fullName>
    </recommendedName>
</protein>
<dbReference type="InterPro" id="IPR036514">
    <property type="entry name" value="SGNH_hydro_sf"/>
</dbReference>
<reference evidence="2 3" key="1">
    <citation type="submission" date="2017-11" db="EMBL/GenBank/DDBJ databases">
        <title>Evolution of Phototrophy in the Chloroflexi Phylum Driven by Horizontal Gene Transfer.</title>
        <authorList>
            <person name="Ward L.M."/>
            <person name="Hemp J."/>
            <person name="Shih P.M."/>
            <person name="Mcglynn S.E."/>
            <person name="Fischer W."/>
        </authorList>
    </citation>
    <scope>NUCLEOTIDE SEQUENCE [LARGE SCALE GENOMIC DNA]</scope>
    <source>
        <strain evidence="2">CP2_2F</strain>
    </source>
</reference>
<dbReference type="AlphaFoldDB" id="A0A2M8NY86"/>
<feature type="signal peptide" evidence="1">
    <location>
        <begin position="1"/>
        <end position="25"/>
    </location>
</feature>
<sequence length="332" mass="36906">MRFVLIGVLLLSALLIAPFVQPTAAAQSALCTAQRARVFACTDCNRVLFRYPANTLLYNTAEVDREWLSLTDTATGEQGFIRAVDTQPCSAAEWQLRPVIPSVSERAREIYARGMALGNDPKAFSVIGDCQSVPAFFLGTFDEDTYALGKYDYLQATIDHFRGSFNRRNMTVHSGFNVASVLTETWADPKRCEIGETPLMCEYRLHKPSIAFVSMETIWSGDVAGYESHLRQIVSYLVEQGVVPILGTKADNIEGGHRVNAVIAQIADEFGVPLWNFWLAVQPLPNHGLQEDGFHLTFSRNIFSDPSRLRGAWAVRNLTALQALDAVWQGVR</sequence>
<proteinExistence type="predicted"/>
<dbReference type="SUPFAM" id="SSF52266">
    <property type="entry name" value="SGNH hydrolase"/>
    <property type="match status" value="1"/>
</dbReference>
<dbReference type="EMBL" id="PGTK01000013">
    <property type="protein sequence ID" value="PJF30262.1"/>
    <property type="molecule type" value="Genomic_DNA"/>
</dbReference>
<evidence type="ECO:0008006" key="4">
    <source>
        <dbReference type="Google" id="ProtNLM"/>
    </source>
</evidence>
<accession>A0A2M8NY86</accession>
<dbReference type="Proteomes" id="UP000228921">
    <property type="component" value="Unassembled WGS sequence"/>
</dbReference>
<dbReference type="Gene3D" id="3.40.50.1110">
    <property type="entry name" value="SGNH hydrolase"/>
    <property type="match status" value="1"/>
</dbReference>
<comment type="caution">
    <text evidence="2">The sequence shown here is derived from an EMBL/GenBank/DDBJ whole genome shotgun (WGS) entry which is preliminary data.</text>
</comment>
<gene>
    <name evidence="2" type="ORF">CUN51_08540</name>
</gene>
<organism evidence="2 3">
    <name type="scientific">Candidatus Thermofonsia Clade 1 bacterium</name>
    <dbReference type="NCBI Taxonomy" id="2364210"/>
    <lineage>
        <taxon>Bacteria</taxon>
        <taxon>Bacillati</taxon>
        <taxon>Chloroflexota</taxon>
        <taxon>Candidatus Thermofontia</taxon>
        <taxon>Candidatus Thermofonsia Clade 1</taxon>
    </lineage>
</organism>
<keyword evidence="1" id="KW-0732">Signal</keyword>
<evidence type="ECO:0000256" key="1">
    <source>
        <dbReference type="SAM" id="SignalP"/>
    </source>
</evidence>
<evidence type="ECO:0000313" key="3">
    <source>
        <dbReference type="Proteomes" id="UP000228921"/>
    </source>
</evidence>
<name>A0A2M8NY86_9CHLR</name>